<keyword evidence="2" id="KW-1185">Reference proteome</keyword>
<evidence type="ECO:0000313" key="1">
    <source>
        <dbReference type="EnsemblPlants" id="OGLUM07G05030.1"/>
    </source>
</evidence>
<evidence type="ECO:0000313" key="2">
    <source>
        <dbReference type="Proteomes" id="UP000026961"/>
    </source>
</evidence>
<protein>
    <submittedName>
        <fullName evidence="1">Uncharacterized protein</fullName>
    </submittedName>
</protein>
<dbReference type="Proteomes" id="UP000026961">
    <property type="component" value="Chromosome 7"/>
</dbReference>
<reference evidence="1" key="2">
    <citation type="submission" date="2018-05" db="EMBL/GenBank/DDBJ databases">
        <title>OgluRS3 (Oryza glumaepatula Reference Sequence Version 3).</title>
        <authorList>
            <person name="Zhang J."/>
            <person name="Kudrna D."/>
            <person name="Lee S."/>
            <person name="Talag J."/>
            <person name="Welchert J."/>
            <person name="Wing R.A."/>
        </authorList>
    </citation>
    <scope>NUCLEOTIDE SEQUENCE [LARGE SCALE GENOMIC DNA]</scope>
</reference>
<dbReference type="EnsemblPlants" id="OGLUM07G05030.1">
    <property type="protein sequence ID" value="OGLUM07G05030.1"/>
    <property type="gene ID" value="OGLUM07G05030"/>
</dbReference>
<reference evidence="1" key="1">
    <citation type="submission" date="2015-04" db="UniProtKB">
        <authorList>
            <consortium name="EnsemblPlants"/>
        </authorList>
    </citation>
    <scope>IDENTIFICATION</scope>
</reference>
<accession>A0A0E0AGM3</accession>
<dbReference type="Gramene" id="OGLUM07G05030.1">
    <property type="protein sequence ID" value="OGLUM07G05030.1"/>
    <property type="gene ID" value="OGLUM07G05030"/>
</dbReference>
<sequence>MSGQSIPSPPSIAEFDLLGEYGKDSWVLWYAKGDEQKYDTFLRELKLFHSRTQDTKLKLPKLRSKMLAANGKLEED</sequence>
<proteinExistence type="predicted"/>
<organism evidence="1">
    <name type="scientific">Oryza glumipatula</name>
    <dbReference type="NCBI Taxonomy" id="40148"/>
    <lineage>
        <taxon>Eukaryota</taxon>
        <taxon>Viridiplantae</taxon>
        <taxon>Streptophyta</taxon>
        <taxon>Embryophyta</taxon>
        <taxon>Tracheophyta</taxon>
        <taxon>Spermatophyta</taxon>
        <taxon>Magnoliopsida</taxon>
        <taxon>Liliopsida</taxon>
        <taxon>Poales</taxon>
        <taxon>Poaceae</taxon>
        <taxon>BOP clade</taxon>
        <taxon>Oryzoideae</taxon>
        <taxon>Oryzeae</taxon>
        <taxon>Oryzinae</taxon>
        <taxon>Oryza</taxon>
    </lineage>
</organism>
<dbReference type="HOGENOM" id="CLU_2658559_0_0_1"/>
<dbReference type="AlphaFoldDB" id="A0A0E0AGM3"/>
<name>A0A0E0AGM3_9ORYZ</name>